<evidence type="ECO:0000256" key="1">
    <source>
        <dbReference type="ARBA" id="ARBA00023015"/>
    </source>
</evidence>
<comment type="caution">
    <text evidence="6">The sequence shown here is derived from an EMBL/GenBank/DDBJ whole genome shotgun (WGS) entry which is preliminary data.</text>
</comment>
<dbReference type="Pfam" id="PF00440">
    <property type="entry name" value="TetR_N"/>
    <property type="match status" value="1"/>
</dbReference>
<dbReference type="PROSITE" id="PS50977">
    <property type="entry name" value="HTH_TETR_2"/>
    <property type="match status" value="1"/>
</dbReference>
<dbReference type="Proteomes" id="UP001501207">
    <property type="component" value="Unassembled WGS sequence"/>
</dbReference>
<evidence type="ECO:0000256" key="3">
    <source>
        <dbReference type="ARBA" id="ARBA00023163"/>
    </source>
</evidence>
<evidence type="ECO:0000256" key="4">
    <source>
        <dbReference type="PROSITE-ProRule" id="PRU00335"/>
    </source>
</evidence>
<keyword evidence="3" id="KW-0804">Transcription</keyword>
<keyword evidence="1" id="KW-0805">Transcription regulation</keyword>
<dbReference type="SUPFAM" id="SSF46689">
    <property type="entry name" value="Homeodomain-like"/>
    <property type="match status" value="1"/>
</dbReference>
<dbReference type="InterPro" id="IPR050624">
    <property type="entry name" value="HTH-type_Tx_Regulator"/>
</dbReference>
<evidence type="ECO:0000313" key="7">
    <source>
        <dbReference type="Proteomes" id="UP001501207"/>
    </source>
</evidence>
<evidence type="ECO:0000313" key="6">
    <source>
        <dbReference type="EMBL" id="GAA4304671.1"/>
    </source>
</evidence>
<dbReference type="EMBL" id="BAABFN010000001">
    <property type="protein sequence ID" value="GAA4304671.1"/>
    <property type="molecule type" value="Genomic_DNA"/>
</dbReference>
<organism evidence="6 7">
    <name type="scientific">Compostibacter hankyongensis</name>
    <dbReference type="NCBI Taxonomy" id="1007089"/>
    <lineage>
        <taxon>Bacteria</taxon>
        <taxon>Pseudomonadati</taxon>
        <taxon>Bacteroidota</taxon>
        <taxon>Chitinophagia</taxon>
        <taxon>Chitinophagales</taxon>
        <taxon>Chitinophagaceae</taxon>
        <taxon>Compostibacter</taxon>
    </lineage>
</organism>
<dbReference type="PRINTS" id="PR00455">
    <property type="entry name" value="HTHTETR"/>
</dbReference>
<dbReference type="InterPro" id="IPR001647">
    <property type="entry name" value="HTH_TetR"/>
</dbReference>
<evidence type="ECO:0000259" key="5">
    <source>
        <dbReference type="PROSITE" id="PS50977"/>
    </source>
</evidence>
<dbReference type="RefSeq" id="WP_344976130.1">
    <property type="nucleotide sequence ID" value="NZ_BAABFN010000001.1"/>
</dbReference>
<dbReference type="Gene3D" id="1.10.357.10">
    <property type="entry name" value="Tetracycline Repressor, domain 2"/>
    <property type="match status" value="1"/>
</dbReference>
<dbReference type="InterPro" id="IPR036271">
    <property type="entry name" value="Tet_transcr_reg_TetR-rel_C_sf"/>
</dbReference>
<dbReference type="PANTHER" id="PTHR43479">
    <property type="entry name" value="ACREF/ENVCD OPERON REPRESSOR-RELATED"/>
    <property type="match status" value="1"/>
</dbReference>
<dbReference type="InterPro" id="IPR025996">
    <property type="entry name" value="MT1864/Rv1816-like_C"/>
</dbReference>
<accession>A0ABP8FIK1</accession>
<keyword evidence="2 4" id="KW-0238">DNA-binding</keyword>
<dbReference type="Pfam" id="PF13305">
    <property type="entry name" value="TetR_C_33"/>
    <property type="match status" value="1"/>
</dbReference>
<dbReference type="PANTHER" id="PTHR43479:SF11">
    <property type="entry name" value="ACREF_ENVCD OPERON REPRESSOR-RELATED"/>
    <property type="match status" value="1"/>
</dbReference>
<feature type="DNA-binding region" description="H-T-H motif" evidence="4">
    <location>
        <begin position="35"/>
        <end position="54"/>
    </location>
</feature>
<reference evidence="7" key="1">
    <citation type="journal article" date="2019" name="Int. J. Syst. Evol. Microbiol.">
        <title>The Global Catalogue of Microorganisms (GCM) 10K type strain sequencing project: providing services to taxonomists for standard genome sequencing and annotation.</title>
        <authorList>
            <consortium name="The Broad Institute Genomics Platform"/>
            <consortium name="The Broad Institute Genome Sequencing Center for Infectious Disease"/>
            <person name="Wu L."/>
            <person name="Ma J."/>
        </authorList>
    </citation>
    <scope>NUCLEOTIDE SEQUENCE [LARGE SCALE GENOMIC DNA]</scope>
    <source>
        <strain evidence="7">JCM 17664</strain>
    </source>
</reference>
<gene>
    <name evidence="6" type="ORF">GCM10023143_09300</name>
</gene>
<dbReference type="InterPro" id="IPR009057">
    <property type="entry name" value="Homeodomain-like_sf"/>
</dbReference>
<sequence length="198" mass="22556">MGIAERKLRQKENVRAAILSAACSMAQEEGWQSLSIRKIAEAIEYSVPVIYEHFENKEAILLEISKEGFRELEKKLEQARKRSTDPEEQLKALADAYWNFAFRNPEFYQLMYGLGIPCCGAGKMKTEFTAFSDLMIGAIKAIIKKKKSNPEDACFKYQALWSVLHGLISIVMMRKSDIADGMNKKMMDDVVNAFIKNL</sequence>
<dbReference type="SUPFAM" id="SSF48498">
    <property type="entry name" value="Tetracyclin repressor-like, C-terminal domain"/>
    <property type="match status" value="1"/>
</dbReference>
<keyword evidence="7" id="KW-1185">Reference proteome</keyword>
<feature type="domain" description="HTH tetR-type" evidence="5">
    <location>
        <begin position="12"/>
        <end position="72"/>
    </location>
</feature>
<name>A0ABP8FIK1_9BACT</name>
<proteinExistence type="predicted"/>
<protein>
    <submittedName>
        <fullName evidence="6">TetR/AcrR family transcriptional regulator</fullName>
    </submittedName>
</protein>
<evidence type="ECO:0000256" key="2">
    <source>
        <dbReference type="ARBA" id="ARBA00023125"/>
    </source>
</evidence>